<dbReference type="RefSeq" id="WP_180848759.1">
    <property type="nucleotide sequence ID" value="NZ_CP047418.1"/>
</dbReference>
<sequence length="352" mass="40376">MSYNSYFITNGAKIVFHALPHLGMLVLLGLIVLNIPFFLTNRRSVALFIVMALLFLLTYRHTGYDQILYIYLVPFIVPAVGGERLLLTDFKVRTIVTYLIIILSPVLGTVNIFNASTGRWRYSLGFYNPNSVSTMLLMIAMEAIVLRKLLPQWLAWSVNIVSFILMVAFTQSRTSLLIYVVFLGLQMLFEYEDRIFGKIKWILAVFPLLLLAFSYFVTYKYMYQPTGIYALLNSLLSNRLYLGSYFMERYSVNLWGQQLNFHHNGVEVGTLDNGYLNTLLRKGLIPTVAITVIIGWALYKLCKPKYRKYLAPILCLVLVGVTENIPFRFGYNAFLILLAVLVNNKSREVEAK</sequence>
<name>A0A7H9ELL3_9LACO</name>
<dbReference type="EMBL" id="CP047418">
    <property type="protein sequence ID" value="QLL78584.1"/>
    <property type="molecule type" value="Genomic_DNA"/>
</dbReference>
<proteinExistence type="predicted"/>
<gene>
    <name evidence="2" type="ORF">GTO87_08300</name>
</gene>
<keyword evidence="1" id="KW-1133">Transmembrane helix</keyword>
<keyword evidence="1" id="KW-0812">Transmembrane</keyword>
<evidence type="ECO:0000256" key="1">
    <source>
        <dbReference type="SAM" id="Phobius"/>
    </source>
</evidence>
<feature type="transmembrane region" description="Helical" evidence="1">
    <location>
        <begin position="199"/>
        <end position="217"/>
    </location>
</feature>
<feature type="transmembrane region" description="Helical" evidence="1">
    <location>
        <begin position="14"/>
        <end position="33"/>
    </location>
</feature>
<evidence type="ECO:0000313" key="3">
    <source>
        <dbReference type="Proteomes" id="UP000510886"/>
    </source>
</evidence>
<feature type="transmembrane region" description="Helical" evidence="1">
    <location>
        <begin position="126"/>
        <end position="146"/>
    </location>
</feature>
<protein>
    <submittedName>
        <fullName evidence="2">Uncharacterized protein</fullName>
    </submittedName>
</protein>
<organism evidence="2 3">
    <name type="scientific">Ligilactobacillus saerimneri</name>
    <dbReference type="NCBI Taxonomy" id="228229"/>
    <lineage>
        <taxon>Bacteria</taxon>
        <taxon>Bacillati</taxon>
        <taxon>Bacillota</taxon>
        <taxon>Bacilli</taxon>
        <taxon>Lactobacillales</taxon>
        <taxon>Lactobacillaceae</taxon>
        <taxon>Ligilactobacillus</taxon>
    </lineage>
</organism>
<dbReference type="Proteomes" id="UP000510886">
    <property type="component" value="Chromosome"/>
</dbReference>
<accession>A0A7H9ELL3</accession>
<dbReference type="KEGG" id="lsw:GTO87_08300"/>
<dbReference type="AlphaFoldDB" id="A0A7H9ELL3"/>
<keyword evidence="1" id="KW-0472">Membrane</keyword>
<evidence type="ECO:0000313" key="2">
    <source>
        <dbReference type="EMBL" id="QLL78584.1"/>
    </source>
</evidence>
<feature type="transmembrane region" description="Helical" evidence="1">
    <location>
        <begin position="45"/>
        <end position="62"/>
    </location>
</feature>
<feature type="transmembrane region" description="Helical" evidence="1">
    <location>
        <begin position="94"/>
        <end position="114"/>
    </location>
</feature>
<feature type="transmembrane region" description="Helical" evidence="1">
    <location>
        <begin position="309"/>
        <end position="342"/>
    </location>
</feature>
<reference evidence="2 3" key="1">
    <citation type="submission" date="2020-01" db="EMBL/GenBank/DDBJ databases">
        <title>Complete and circular genome sequences of six lactobacillus isolates from horses.</title>
        <authorList>
            <person name="Hassan H.M."/>
        </authorList>
    </citation>
    <scope>NUCLEOTIDE SEQUENCE [LARGE SCALE GENOMIC DNA]</scope>
    <source>
        <strain evidence="2 3">1A</strain>
    </source>
</reference>
<feature type="transmembrane region" description="Helical" evidence="1">
    <location>
        <begin position="283"/>
        <end position="302"/>
    </location>
</feature>